<dbReference type="AlphaFoldDB" id="W7TQE9"/>
<keyword evidence="10 20" id="KW-1133">Transmembrane helix</keyword>
<keyword evidence="13" id="KW-0443">Lipid metabolism</keyword>
<dbReference type="PROSITE" id="PS01018">
    <property type="entry name" value="STEROL_REDUCT_2"/>
    <property type="match status" value="1"/>
</dbReference>
<dbReference type="Pfam" id="PF01222">
    <property type="entry name" value="ERG4_ERG24"/>
    <property type="match status" value="1"/>
</dbReference>
<keyword evidence="9" id="KW-0752">Steroid biosynthesis</keyword>
<evidence type="ECO:0000313" key="21">
    <source>
        <dbReference type="EMBL" id="EWM22626.1"/>
    </source>
</evidence>
<evidence type="ECO:0000256" key="18">
    <source>
        <dbReference type="ARBA" id="ARBA00039984"/>
    </source>
</evidence>
<feature type="transmembrane region" description="Helical" evidence="20">
    <location>
        <begin position="21"/>
        <end position="39"/>
    </location>
</feature>
<evidence type="ECO:0000256" key="9">
    <source>
        <dbReference type="ARBA" id="ARBA00022955"/>
    </source>
</evidence>
<keyword evidence="3" id="KW-0444">Lipid biosynthesis</keyword>
<dbReference type="InterPro" id="IPR018083">
    <property type="entry name" value="Sterol_reductase_CS"/>
</dbReference>
<evidence type="ECO:0000256" key="20">
    <source>
        <dbReference type="SAM" id="Phobius"/>
    </source>
</evidence>
<comment type="similarity">
    <text evidence="2">Belongs to the ERG4/ERG24 family.</text>
</comment>
<feature type="transmembrane region" description="Helical" evidence="20">
    <location>
        <begin position="268"/>
        <end position="287"/>
    </location>
</feature>
<dbReference type="InterPro" id="IPR001171">
    <property type="entry name" value="ERG24_DHCR-like"/>
</dbReference>
<evidence type="ECO:0000256" key="10">
    <source>
        <dbReference type="ARBA" id="ARBA00022989"/>
    </source>
</evidence>
<comment type="subcellular location">
    <subcellularLocation>
        <location evidence="1">Endoplasmic reticulum membrane</location>
        <topology evidence="1">Multi-pass membrane protein</topology>
    </subcellularLocation>
</comment>
<keyword evidence="16" id="KW-0753">Steroid metabolism</keyword>
<dbReference type="PROSITE" id="PS01017">
    <property type="entry name" value="STEROL_REDUCT_1"/>
    <property type="match status" value="1"/>
</dbReference>
<evidence type="ECO:0000256" key="2">
    <source>
        <dbReference type="ARBA" id="ARBA00005402"/>
    </source>
</evidence>
<evidence type="ECO:0000256" key="11">
    <source>
        <dbReference type="ARBA" id="ARBA00023002"/>
    </source>
</evidence>
<keyword evidence="4" id="KW-0153">Cholesterol metabolism</keyword>
<evidence type="ECO:0000256" key="14">
    <source>
        <dbReference type="ARBA" id="ARBA00023136"/>
    </source>
</evidence>
<keyword evidence="22" id="KW-1185">Reference proteome</keyword>
<feature type="transmembrane region" description="Helical" evidence="20">
    <location>
        <begin position="111"/>
        <end position="128"/>
    </location>
</feature>
<reference evidence="21 22" key="1">
    <citation type="journal article" date="2014" name="Mol. Plant">
        <title>Chromosome Scale Genome Assembly and Transcriptome Profiling of Nannochloropsis gaditana in Nitrogen Depletion.</title>
        <authorList>
            <person name="Corteggiani Carpinelli E."/>
            <person name="Telatin A."/>
            <person name="Vitulo N."/>
            <person name="Forcato C."/>
            <person name="D'Angelo M."/>
            <person name="Schiavon R."/>
            <person name="Vezzi A."/>
            <person name="Giacometti G.M."/>
            <person name="Morosinotto T."/>
            <person name="Valle G."/>
        </authorList>
    </citation>
    <scope>NUCLEOTIDE SEQUENCE [LARGE SCALE GENOMIC DNA]</scope>
    <source>
        <strain evidence="21 22">B-31</strain>
    </source>
</reference>
<evidence type="ECO:0000256" key="8">
    <source>
        <dbReference type="ARBA" id="ARBA00022857"/>
    </source>
</evidence>
<keyword evidence="6" id="KW-0152">Cholesterol biosynthesis</keyword>
<evidence type="ECO:0000256" key="13">
    <source>
        <dbReference type="ARBA" id="ARBA00023098"/>
    </source>
</evidence>
<dbReference type="PANTHER" id="PTHR21257">
    <property type="entry name" value="DELTA(14)-STEROL REDUCTASE"/>
    <property type="match status" value="1"/>
</dbReference>
<evidence type="ECO:0000256" key="4">
    <source>
        <dbReference type="ARBA" id="ARBA00022548"/>
    </source>
</evidence>
<feature type="transmembrane region" description="Helical" evidence="20">
    <location>
        <begin position="230"/>
        <end position="247"/>
    </location>
</feature>
<evidence type="ECO:0000256" key="16">
    <source>
        <dbReference type="ARBA" id="ARBA00023221"/>
    </source>
</evidence>
<evidence type="ECO:0000256" key="12">
    <source>
        <dbReference type="ARBA" id="ARBA00023011"/>
    </source>
</evidence>
<dbReference type="OrthoDB" id="5326588at2759"/>
<sequence length="445" mass="50491">MWQNKNGKSSGLLPGRESLGPLFLMGTTPIFIFITWFTMQHLDGDFGRLIESFRAHGWGYLKIIVPSPFDPTAWKVILSYMAVELAFMRLLPGKTFKATVTPAGNVPVYRANGMQAYAASLLLFFLLQRYGPAHGLHVSWVYHHMGELLSAMNVFSLAFCLFLLVKGLTFPSSSDSGSSGNWVIDFYWGTELYPRVLGFDLKMFTNCRFGMMFWALGILCYAQAQAEKDGFLSNAMLVSVLLQLIYITKFFYWETGYLCSMDIQHDRAGYYICWGCLVWVPAVYTSPSYFLVNHGGRDIGSLTALLLLSAGAACVGINYWADRQRQVFRASDGKCSIWGKPPVFITASYTTEKGEKRSSILLASGWWGVARHFHYVPEIMGAFLWSCPAGFYGLRFFLAYFYVIFLTPLLFDRAFRDDARCRDKYGKHWDKYCALVPYKMIPGIL</sequence>
<feature type="transmembrane region" description="Helical" evidence="20">
    <location>
        <begin position="72"/>
        <end position="91"/>
    </location>
</feature>
<dbReference type="Gene3D" id="1.20.120.1630">
    <property type="match status" value="1"/>
</dbReference>
<evidence type="ECO:0000256" key="1">
    <source>
        <dbReference type="ARBA" id="ARBA00004477"/>
    </source>
</evidence>
<dbReference type="EC" id="1.3.1.21" evidence="17"/>
<comment type="caution">
    <text evidence="21">The sequence shown here is derived from an EMBL/GenBank/DDBJ whole genome shotgun (WGS) entry which is preliminary data.</text>
</comment>
<evidence type="ECO:0000256" key="6">
    <source>
        <dbReference type="ARBA" id="ARBA00022778"/>
    </source>
</evidence>
<evidence type="ECO:0000256" key="17">
    <source>
        <dbReference type="ARBA" id="ARBA00038851"/>
    </source>
</evidence>
<protein>
    <recommendedName>
        <fullName evidence="18">7-dehydrocholesterol reductase</fullName>
        <ecNumber evidence="17">1.3.1.21</ecNumber>
    </recommendedName>
    <alternativeName>
        <fullName evidence="19">Sterol Delta(7)-reductase</fullName>
    </alternativeName>
</protein>
<keyword evidence="14 20" id="KW-0472">Membrane</keyword>
<feature type="transmembrane region" description="Helical" evidence="20">
    <location>
        <begin position="389"/>
        <end position="411"/>
    </location>
</feature>
<feature type="transmembrane region" description="Helical" evidence="20">
    <location>
        <begin position="205"/>
        <end position="224"/>
    </location>
</feature>
<dbReference type="GO" id="GO:0006695">
    <property type="term" value="P:cholesterol biosynthetic process"/>
    <property type="evidence" value="ECO:0007669"/>
    <property type="project" value="UniProtKB-KW"/>
</dbReference>
<keyword evidence="15" id="KW-1207">Sterol metabolism</keyword>
<name>W7TQE9_9STRA</name>
<evidence type="ECO:0000256" key="15">
    <source>
        <dbReference type="ARBA" id="ARBA00023166"/>
    </source>
</evidence>
<accession>W7TQE9</accession>
<gene>
    <name evidence="21" type="ORF">Naga_100023g24</name>
</gene>
<keyword evidence="8" id="KW-0521">NADP</keyword>
<dbReference type="PANTHER" id="PTHR21257:SF38">
    <property type="entry name" value="7-DEHYDROCHOLESTEROL REDUCTASE"/>
    <property type="match status" value="1"/>
</dbReference>
<evidence type="ECO:0000256" key="19">
    <source>
        <dbReference type="ARBA" id="ARBA00042688"/>
    </source>
</evidence>
<feature type="transmembrane region" description="Helical" evidence="20">
    <location>
        <begin position="148"/>
        <end position="165"/>
    </location>
</feature>
<dbReference type="GO" id="GO:0016132">
    <property type="term" value="P:brassinosteroid biosynthetic process"/>
    <property type="evidence" value="ECO:0007669"/>
    <property type="project" value="TreeGrafter"/>
</dbReference>
<evidence type="ECO:0000256" key="3">
    <source>
        <dbReference type="ARBA" id="ARBA00022516"/>
    </source>
</evidence>
<evidence type="ECO:0000256" key="7">
    <source>
        <dbReference type="ARBA" id="ARBA00022824"/>
    </source>
</evidence>
<feature type="transmembrane region" description="Helical" evidence="20">
    <location>
        <begin position="299"/>
        <end position="321"/>
    </location>
</feature>
<dbReference type="GO" id="GO:0005789">
    <property type="term" value="C:endoplasmic reticulum membrane"/>
    <property type="evidence" value="ECO:0007669"/>
    <property type="project" value="UniProtKB-SubCell"/>
</dbReference>
<organism evidence="21 22">
    <name type="scientific">Nannochloropsis gaditana</name>
    <dbReference type="NCBI Taxonomy" id="72520"/>
    <lineage>
        <taxon>Eukaryota</taxon>
        <taxon>Sar</taxon>
        <taxon>Stramenopiles</taxon>
        <taxon>Ochrophyta</taxon>
        <taxon>Eustigmatophyceae</taxon>
        <taxon>Eustigmatales</taxon>
        <taxon>Monodopsidaceae</taxon>
        <taxon>Nannochloropsis</taxon>
    </lineage>
</organism>
<keyword evidence="12" id="KW-0756">Sterol biosynthesis</keyword>
<dbReference type="Proteomes" id="UP000019335">
    <property type="component" value="Unassembled WGS sequence"/>
</dbReference>
<keyword evidence="5 20" id="KW-0812">Transmembrane</keyword>
<keyword evidence="7" id="KW-0256">Endoplasmic reticulum</keyword>
<dbReference type="EMBL" id="AZIL01002132">
    <property type="protein sequence ID" value="EWM22626.1"/>
    <property type="molecule type" value="Genomic_DNA"/>
</dbReference>
<evidence type="ECO:0000313" key="22">
    <source>
        <dbReference type="Proteomes" id="UP000019335"/>
    </source>
</evidence>
<proteinExistence type="inferred from homology"/>
<keyword evidence="11" id="KW-0560">Oxidoreductase</keyword>
<evidence type="ECO:0000256" key="5">
    <source>
        <dbReference type="ARBA" id="ARBA00022692"/>
    </source>
</evidence>
<dbReference type="GO" id="GO:0047598">
    <property type="term" value="F:7-dehydrocholesterol reductase activity"/>
    <property type="evidence" value="ECO:0007669"/>
    <property type="project" value="UniProtKB-EC"/>
</dbReference>
<dbReference type="FunFam" id="1.20.120.1630:FF:000006">
    <property type="entry name" value="Putative 7-dehydrocholesterol reductase"/>
    <property type="match status" value="1"/>
</dbReference>